<accession>A0A6M0T4B4</accession>
<dbReference type="InterPro" id="IPR028061">
    <property type="entry name" value="Fis1_TPR_C"/>
</dbReference>
<dbReference type="EMBL" id="SGJP01000036">
    <property type="protein sequence ID" value="NFA61602.1"/>
    <property type="molecule type" value="Genomic_DNA"/>
</dbReference>
<proteinExistence type="predicted"/>
<feature type="repeat" description="TPR" evidence="1">
    <location>
        <begin position="40"/>
        <end position="73"/>
    </location>
</feature>
<dbReference type="InterPro" id="IPR011990">
    <property type="entry name" value="TPR-like_helical_dom_sf"/>
</dbReference>
<feature type="compositionally biased region" description="Low complexity" evidence="2">
    <location>
        <begin position="221"/>
        <end position="236"/>
    </location>
</feature>
<organism evidence="3 4">
    <name type="scientific">Clostridium botulinum</name>
    <dbReference type="NCBI Taxonomy" id="1491"/>
    <lineage>
        <taxon>Bacteria</taxon>
        <taxon>Bacillati</taxon>
        <taxon>Bacillota</taxon>
        <taxon>Clostridia</taxon>
        <taxon>Eubacteriales</taxon>
        <taxon>Clostridiaceae</taxon>
        <taxon>Clostridium</taxon>
    </lineage>
</organism>
<dbReference type="Pfam" id="PF14853">
    <property type="entry name" value="Fis1_TPR_C"/>
    <property type="match status" value="1"/>
</dbReference>
<dbReference type="AlphaFoldDB" id="A0A6M0T4B4"/>
<dbReference type="PROSITE" id="PS50005">
    <property type="entry name" value="TPR"/>
    <property type="match status" value="1"/>
</dbReference>
<protein>
    <recommendedName>
        <fullName evidence="5">Tetratricopeptide repeat protein</fullName>
    </recommendedName>
</protein>
<dbReference type="Gene3D" id="1.25.40.10">
    <property type="entry name" value="Tetratricopeptide repeat domain"/>
    <property type="match status" value="1"/>
</dbReference>
<name>A0A6M0T4B4_CLOBO</name>
<feature type="compositionally biased region" description="Basic and acidic residues" evidence="2">
    <location>
        <begin position="194"/>
        <end position="208"/>
    </location>
</feature>
<feature type="region of interest" description="Disordered" evidence="2">
    <location>
        <begin position="194"/>
        <end position="237"/>
    </location>
</feature>
<evidence type="ECO:0000256" key="2">
    <source>
        <dbReference type="SAM" id="MobiDB-lite"/>
    </source>
</evidence>
<evidence type="ECO:0008006" key="5">
    <source>
        <dbReference type="Google" id="ProtNLM"/>
    </source>
</evidence>
<reference evidence="3 4" key="1">
    <citation type="submission" date="2019-02" db="EMBL/GenBank/DDBJ databases">
        <title>Genome sequencing of Clostridium botulinum clinical isolates.</title>
        <authorList>
            <person name="Brunt J."/>
            <person name="Van Vliet A.H.M."/>
            <person name="Stringer S.C."/>
            <person name="Grant K.A."/>
            <person name="Carter A.C."/>
            <person name="Peck M.W."/>
        </authorList>
    </citation>
    <scope>NUCLEOTIDE SEQUENCE [LARGE SCALE GENOMIC DNA]</scope>
    <source>
        <strain evidence="3 4">R1125/03</strain>
    </source>
</reference>
<keyword evidence="1" id="KW-0802">TPR repeat</keyword>
<evidence type="ECO:0000313" key="4">
    <source>
        <dbReference type="Proteomes" id="UP000473089"/>
    </source>
</evidence>
<dbReference type="InterPro" id="IPR019734">
    <property type="entry name" value="TPR_rpt"/>
</dbReference>
<comment type="caution">
    <text evidence="3">The sequence shown here is derived from an EMBL/GenBank/DDBJ whole genome shotgun (WGS) entry which is preliminary data.</text>
</comment>
<evidence type="ECO:0000256" key="1">
    <source>
        <dbReference type="PROSITE-ProRule" id="PRU00339"/>
    </source>
</evidence>
<dbReference type="SUPFAM" id="SSF48452">
    <property type="entry name" value="TPR-like"/>
    <property type="match status" value="1"/>
</dbReference>
<sequence>MKEKFKMIKIKSRRLVIICIFIILAGSSFGIYKYNRVQDYNMLISDGNKYMDLKEYDKAIILFERSLNYKKDPEIEKNITLANKLRQVKIVYDNGIKLMNDKKYLEAIEEFKTISKDSFKWYSDSQEKIQQCRKEFTAQNIKLANDSAKLNEYDKANKYLDNILKLDANNLEAKNLKNKFTKVIKEEKEREMAIKEKESNRKEKEQIKSENPQKIQEETLNNDNFNNNFNNKPKNNSQYNEYAMQLKALENQKYKVDIELGHLSENSDTYINKLKEKQELIYRQQEIIQKMKYIRKLN</sequence>
<gene>
    <name evidence="3" type="ORF">EXM42_14775</name>
</gene>
<dbReference type="SMART" id="SM00028">
    <property type="entry name" value="TPR"/>
    <property type="match status" value="2"/>
</dbReference>
<dbReference type="Proteomes" id="UP000473089">
    <property type="component" value="Unassembled WGS sequence"/>
</dbReference>
<evidence type="ECO:0000313" key="3">
    <source>
        <dbReference type="EMBL" id="NFA61602.1"/>
    </source>
</evidence>